<dbReference type="HOGENOM" id="CLU_037612_2_0_5"/>
<gene>
    <name evidence="2" type="ordered locus">Mesci_0832</name>
</gene>
<evidence type="ECO:0000313" key="2">
    <source>
        <dbReference type="EMBL" id="ADV09999.1"/>
    </source>
</evidence>
<dbReference type="RefSeq" id="WP_013528694.1">
    <property type="nucleotide sequence ID" value="NC_014923.1"/>
</dbReference>
<protein>
    <submittedName>
        <fullName evidence="2">Phage-related regulatory protein</fullName>
    </submittedName>
</protein>
<dbReference type="PANTHER" id="PTHR13696">
    <property type="entry name" value="P-LOOP CONTAINING NUCLEOSIDE TRIPHOSPHATE HYDROLASE"/>
    <property type="match status" value="1"/>
</dbReference>
<sequence>MKSIAFFNNKGGVGKTTLICNVASYLSNYEDMKVLLIDADPQCNATQLLLSEDRVETMYDSFDTFTIHSVIHPLSIGKGYAKDIEVITVDDYGIDLIPGDPRLALKEDLLSKDWQDSIAGDIRGLRTSFMFSELLGKCSHYDLVLFDMGPSLGSINRAVLLACDFFLSPMSIDIFSLRAIENISVSIAEWRRKLLHGVEQVDPSLKDDLPDHGAFRIKFLGYVAQQYIQKARQGVKRPVDAYEKIMRRIPKHIETNFVKKLQPTFSSVNYRIGTIPNLHSLIPMSQSAHKPIFGLKAKDGVRGAHFNKVKDAEAIFESVASRMVENLGALS</sequence>
<dbReference type="AlphaFoldDB" id="E8TGR3"/>
<dbReference type="EMBL" id="CP002447">
    <property type="protein sequence ID" value="ADV09999.1"/>
    <property type="molecule type" value="Genomic_DNA"/>
</dbReference>
<organism evidence="2 3">
    <name type="scientific">Mesorhizobium ciceri biovar biserrulae (strain HAMBI 2942 / LMG 23838 / WSM1271)</name>
    <dbReference type="NCBI Taxonomy" id="765698"/>
    <lineage>
        <taxon>Bacteria</taxon>
        <taxon>Pseudomonadati</taxon>
        <taxon>Pseudomonadota</taxon>
        <taxon>Alphaproteobacteria</taxon>
        <taxon>Hyphomicrobiales</taxon>
        <taxon>Phyllobacteriaceae</taxon>
        <taxon>Mesorhizobium</taxon>
    </lineage>
</organism>
<dbReference type="STRING" id="765698.Mesci_0832"/>
<reference evidence="3" key="1">
    <citation type="submission" date="2011-01" db="EMBL/GenBank/DDBJ databases">
        <title>Complete sequence of chromosome of Mesorhizobium ciceri bv. biserrulae WSM1271.</title>
        <authorList>
            <person name="Lucas S."/>
            <person name="Copeland A."/>
            <person name="Lapidus A."/>
            <person name="Cheng J.-F."/>
            <person name="Goodwin L."/>
            <person name="Pitluck S."/>
            <person name="Teshima H."/>
            <person name="Detter J.C."/>
            <person name="Han C."/>
            <person name="Tapia R."/>
            <person name="Land M."/>
            <person name="Hauser L."/>
            <person name="Kyrpides N."/>
            <person name="Ivanova N."/>
            <person name="Nandasena K."/>
            <person name="Reeve W.G."/>
            <person name="Howieson J.G."/>
            <person name="O'Hara G."/>
            <person name="Tiwari R.P."/>
            <person name="Woyke T."/>
        </authorList>
    </citation>
    <scope>NUCLEOTIDE SEQUENCE [LARGE SCALE GENOMIC DNA]</scope>
    <source>
        <strain evidence="3">HAMBI 2942 / LMG 23838 / WSM1271</strain>
    </source>
</reference>
<dbReference type="KEGG" id="mci:Mesci_0832"/>
<dbReference type="SUPFAM" id="SSF52540">
    <property type="entry name" value="P-loop containing nucleoside triphosphate hydrolases"/>
    <property type="match status" value="1"/>
</dbReference>
<dbReference type="Gene3D" id="3.40.50.300">
    <property type="entry name" value="P-loop containing nucleotide triphosphate hydrolases"/>
    <property type="match status" value="1"/>
</dbReference>
<dbReference type="InterPro" id="IPR027417">
    <property type="entry name" value="P-loop_NTPase"/>
</dbReference>
<dbReference type="InterPro" id="IPR025669">
    <property type="entry name" value="AAA_dom"/>
</dbReference>
<dbReference type="InterPro" id="IPR050678">
    <property type="entry name" value="DNA_Partitioning_ATPase"/>
</dbReference>
<dbReference type="CDD" id="cd02042">
    <property type="entry name" value="ParAB_family"/>
    <property type="match status" value="1"/>
</dbReference>
<accession>E8TGR3</accession>
<dbReference type="PANTHER" id="PTHR13696:SF52">
    <property type="entry name" value="PARA FAMILY PROTEIN CT_582"/>
    <property type="match status" value="1"/>
</dbReference>
<evidence type="ECO:0000259" key="1">
    <source>
        <dbReference type="Pfam" id="PF13614"/>
    </source>
</evidence>
<dbReference type="eggNOG" id="COG1192">
    <property type="taxonomic scope" value="Bacteria"/>
</dbReference>
<proteinExistence type="predicted"/>
<dbReference type="OrthoDB" id="9804460at2"/>
<name>E8TGR3_MESCW</name>
<dbReference type="Proteomes" id="UP000007471">
    <property type="component" value="Chromosome"/>
</dbReference>
<feature type="domain" description="AAA" evidence="1">
    <location>
        <begin position="1"/>
        <end position="193"/>
    </location>
</feature>
<evidence type="ECO:0000313" key="3">
    <source>
        <dbReference type="Proteomes" id="UP000007471"/>
    </source>
</evidence>
<dbReference type="Pfam" id="PF13614">
    <property type="entry name" value="AAA_31"/>
    <property type="match status" value="1"/>
</dbReference>